<dbReference type="Pfam" id="PF01791">
    <property type="entry name" value="DeoC"/>
    <property type="match status" value="1"/>
</dbReference>
<dbReference type="EC" id="4.1.2.4" evidence="3 7"/>
<name>A0ABV8CE42_9GAMM</name>
<dbReference type="InterPro" id="IPR002915">
    <property type="entry name" value="DeoC/FbaB/LacD_aldolase"/>
</dbReference>
<dbReference type="NCBIfam" id="TIGR00126">
    <property type="entry name" value="deoC"/>
    <property type="match status" value="1"/>
</dbReference>
<dbReference type="EMBL" id="JBHSAB010000007">
    <property type="protein sequence ID" value="MFC3908568.1"/>
    <property type="molecule type" value="Genomic_DNA"/>
</dbReference>
<keyword evidence="9" id="KW-1185">Reference proteome</keyword>
<evidence type="ECO:0000256" key="2">
    <source>
        <dbReference type="ARBA" id="ARBA00009473"/>
    </source>
</evidence>
<proteinExistence type="inferred from homology"/>
<evidence type="ECO:0000313" key="9">
    <source>
        <dbReference type="Proteomes" id="UP001595758"/>
    </source>
</evidence>
<comment type="pathway">
    <text evidence="1">Carbohydrate degradation; 2-deoxy-D-ribose 1-phosphate degradation; D-glyceraldehyde 3-phosphate and acetaldehyde from 2-deoxy-alpha-D-ribose 1-phosphate: step 2/2.</text>
</comment>
<dbReference type="SMART" id="SM01133">
    <property type="entry name" value="DeoC"/>
    <property type="match status" value="1"/>
</dbReference>
<comment type="similarity">
    <text evidence="2">Belongs to the DeoC/FbaB aldolase family. DeoC type 2 subfamily.</text>
</comment>
<protein>
    <recommendedName>
        <fullName evidence="3 7">Deoxyribose-phosphate aldolase</fullName>
        <ecNumber evidence="3 7">4.1.2.4</ecNumber>
    </recommendedName>
</protein>
<evidence type="ECO:0000256" key="1">
    <source>
        <dbReference type="ARBA" id="ARBA00004816"/>
    </source>
</evidence>
<organism evidence="8 9">
    <name type="scientific">Legionella dresdenensis</name>
    <dbReference type="NCBI Taxonomy" id="450200"/>
    <lineage>
        <taxon>Bacteria</taxon>
        <taxon>Pseudomonadati</taxon>
        <taxon>Pseudomonadota</taxon>
        <taxon>Gammaproteobacteria</taxon>
        <taxon>Legionellales</taxon>
        <taxon>Legionellaceae</taxon>
        <taxon>Legionella</taxon>
    </lineage>
</organism>
<evidence type="ECO:0000313" key="8">
    <source>
        <dbReference type="EMBL" id="MFC3908568.1"/>
    </source>
</evidence>
<evidence type="ECO:0000256" key="7">
    <source>
        <dbReference type="NCBIfam" id="TIGR00126"/>
    </source>
</evidence>
<dbReference type="PANTHER" id="PTHR10889">
    <property type="entry name" value="DEOXYRIBOSE-PHOSPHATE ALDOLASE"/>
    <property type="match status" value="1"/>
</dbReference>
<dbReference type="InterPro" id="IPR013785">
    <property type="entry name" value="Aldolase_TIM"/>
</dbReference>
<dbReference type="PANTHER" id="PTHR10889:SF3">
    <property type="entry name" value="DEOXYRIBOSE-PHOSPHATE ALDOLASE"/>
    <property type="match status" value="1"/>
</dbReference>
<dbReference type="GO" id="GO:0004139">
    <property type="term" value="F:deoxyribose-phosphate aldolase activity"/>
    <property type="evidence" value="ECO:0007669"/>
    <property type="project" value="UniProtKB-EC"/>
</dbReference>
<keyword evidence="4 8" id="KW-0456">Lyase</keyword>
<sequence length="246" mass="27010">MNLEQEFAAFQQTFEKKPYTPERALALIDLTLLNNEASEAEIQALVDKANQHQVAAVCVYPKHLAYTNKLVSPKSVTVINFPDGSDPIADTVQAIEQLPVVDEIDYVFPYQAYANGIRKAALAHCTQALEASKKKKALFKVIIETGALPSDLIYPLCRELIKIGCDFIKTSTGKIPQGATPLAAFAILKALKDSASHCGIKISGGVKTTDEAYYYMAMAQQFLHRPLDKTWFRIGASSLIDDLAKS</sequence>
<dbReference type="InterPro" id="IPR011343">
    <property type="entry name" value="DeoC"/>
</dbReference>
<comment type="caution">
    <text evidence="8">The sequence shown here is derived from an EMBL/GenBank/DDBJ whole genome shotgun (WGS) entry which is preliminary data.</text>
</comment>
<dbReference type="PIRSF" id="PIRSF001357">
    <property type="entry name" value="DeoC"/>
    <property type="match status" value="1"/>
</dbReference>
<reference evidence="9" key="1">
    <citation type="journal article" date="2019" name="Int. J. Syst. Evol. Microbiol.">
        <title>The Global Catalogue of Microorganisms (GCM) 10K type strain sequencing project: providing services to taxonomists for standard genome sequencing and annotation.</title>
        <authorList>
            <consortium name="The Broad Institute Genomics Platform"/>
            <consortium name="The Broad Institute Genome Sequencing Center for Infectious Disease"/>
            <person name="Wu L."/>
            <person name="Ma J."/>
        </authorList>
    </citation>
    <scope>NUCLEOTIDE SEQUENCE [LARGE SCALE GENOMIC DNA]</scope>
    <source>
        <strain evidence="9">CCUG 59858</strain>
    </source>
</reference>
<evidence type="ECO:0000256" key="3">
    <source>
        <dbReference type="ARBA" id="ARBA00012515"/>
    </source>
</evidence>
<dbReference type="Gene3D" id="3.20.20.70">
    <property type="entry name" value="Aldolase class I"/>
    <property type="match status" value="1"/>
</dbReference>
<dbReference type="Proteomes" id="UP001595758">
    <property type="component" value="Unassembled WGS sequence"/>
</dbReference>
<evidence type="ECO:0000256" key="6">
    <source>
        <dbReference type="ARBA" id="ARBA00048791"/>
    </source>
</evidence>
<dbReference type="SUPFAM" id="SSF51569">
    <property type="entry name" value="Aldolase"/>
    <property type="match status" value="1"/>
</dbReference>
<evidence type="ECO:0000256" key="4">
    <source>
        <dbReference type="ARBA" id="ARBA00023239"/>
    </source>
</evidence>
<dbReference type="RefSeq" id="WP_382341980.1">
    <property type="nucleotide sequence ID" value="NZ_JBHSAB010000007.1"/>
</dbReference>
<keyword evidence="5" id="KW-0704">Schiff base</keyword>
<evidence type="ECO:0000256" key="5">
    <source>
        <dbReference type="ARBA" id="ARBA00023270"/>
    </source>
</evidence>
<comment type="catalytic activity">
    <reaction evidence="6">
        <text>2-deoxy-D-ribose 5-phosphate = D-glyceraldehyde 3-phosphate + acetaldehyde</text>
        <dbReference type="Rhea" id="RHEA:12821"/>
        <dbReference type="ChEBI" id="CHEBI:15343"/>
        <dbReference type="ChEBI" id="CHEBI:59776"/>
        <dbReference type="ChEBI" id="CHEBI:62877"/>
        <dbReference type="EC" id="4.1.2.4"/>
    </reaction>
</comment>
<gene>
    <name evidence="8" type="primary">deoC</name>
    <name evidence="8" type="ORF">ACFORL_05700</name>
</gene>
<accession>A0ABV8CE42</accession>